<evidence type="ECO:0000259" key="2">
    <source>
        <dbReference type="Pfam" id="PF00534"/>
    </source>
</evidence>
<dbReference type="CDD" id="cd03801">
    <property type="entry name" value="GT4_PimA-like"/>
    <property type="match status" value="1"/>
</dbReference>
<name>A0A6C0EK08_9ZZZZ</name>
<dbReference type="InterPro" id="IPR001296">
    <property type="entry name" value="Glyco_trans_1"/>
</dbReference>
<sequence>MDSYNIATTLIISFLTYGCLRLYFKDSLLNYINILLNKDQTTNISKKIYIGLLTNEIPPIIYGGVATWIIQFMEMFKDDENYVVVPIFLAYNDTDTEDIEKKYPNIRIIKTPDDLEKHFNDIDICINNLWIALDTVKTLKELYPKLPLISVCHSLIKMEHLTNLGSCYTNTYSDQEVTFQFSDYVILISQAELAYYNKFGYNKYKAKPIVIYNSYKPQFDNKNVFDNYDNNNVGYIGRHVPRKRPELPILAVNKLSLESIKVYNMGVDYDRYGNSYWEKLEKTFKNQLNIIPFSSNKELKELYYKNIGVNCCTGIYEPFGYTLCEVLDRRIPVIVQNIDGPIEIVDKVKDYVYIYKVDRDSLEGDVQNFSETLAKFYTIDPETRQSNSNLARNALDRFRPEIIKLDWIEVLDNLKSGSSEKGYFDYIYTGFKNLFN</sequence>
<keyword evidence="1" id="KW-0472">Membrane</keyword>
<feature type="transmembrane region" description="Helical" evidence="1">
    <location>
        <begin position="6"/>
        <end position="24"/>
    </location>
</feature>
<feature type="domain" description="Glycosyl transferase family 1" evidence="2">
    <location>
        <begin position="228"/>
        <end position="364"/>
    </location>
</feature>
<dbReference type="AlphaFoldDB" id="A0A6C0EK08"/>
<dbReference type="PANTHER" id="PTHR12526">
    <property type="entry name" value="GLYCOSYLTRANSFERASE"/>
    <property type="match status" value="1"/>
</dbReference>
<keyword evidence="1" id="KW-1133">Transmembrane helix</keyword>
<evidence type="ECO:0000256" key="1">
    <source>
        <dbReference type="SAM" id="Phobius"/>
    </source>
</evidence>
<keyword evidence="1" id="KW-0812">Transmembrane</keyword>
<dbReference type="PANTHER" id="PTHR12526:SF630">
    <property type="entry name" value="GLYCOSYLTRANSFERASE"/>
    <property type="match status" value="1"/>
</dbReference>
<dbReference type="GO" id="GO:0016757">
    <property type="term" value="F:glycosyltransferase activity"/>
    <property type="evidence" value="ECO:0007669"/>
    <property type="project" value="InterPro"/>
</dbReference>
<protein>
    <recommendedName>
        <fullName evidence="2">Glycosyl transferase family 1 domain-containing protein</fullName>
    </recommendedName>
</protein>
<organism evidence="3">
    <name type="scientific">viral metagenome</name>
    <dbReference type="NCBI Taxonomy" id="1070528"/>
    <lineage>
        <taxon>unclassified sequences</taxon>
        <taxon>metagenomes</taxon>
        <taxon>organismal metagenomes</taxon>
    </lineage>
</organism>
<evidence type="ECO:0000313" key="3">
    <source>
        <dbReference type="EMBL" id="QHT28670.1"/>
    </source>
</evidence>
<accession>A0A6C0EK08</accession>
<reference evidence="3" key="1">
    <citation type="journal article" date="2020" name="Nature">
        <title>Giant virus diversity and host interactions through global metagenomics.</title>
        <authorList>
            <person name="Schulz F."/>
            <person name="Roux S."/>
            <person name="Paez-Espino D."/>
            <person name="Jungbluth S."/>
            <person name="Walsh D.A."/>
            <person name="Denef V.J."/>
            <person name="McMahon K.D."/>
            <person name="Konstantinidis K.T."/>
            <person name="Eloe-Fadrosh E.A."/>
            <person name="Kyrpides N.C."/>
            <person name="Woyke T."/>
        </authorList>
    </citation>
    <scope>NUCLEOTIDE SEQUENCE</scope>
    <source>
        <strain evidence="3">GVMAG-M-3300001351-8</strain>
    </source>
</reference>
<proteinExistence type="predicted"/>
<dbReference type="Gene3D" id="3.40.50.2000">
    <property type="entry name" value="Glycogen Phosphorylase B"/>
    <property type="match status" value="1"/>
</dbReference>
<dbReference type="Pfam" id="PF00534">
    <property type="entry name" value="Glycos_transf_1"/>
    <property type="match status" value="1"/>
</dbReference>
<dbReference type="SUPFAM" id="SSF53756">
    <property type="entry name" value="UDP-Glycosyltransferase/glycogen phosphorylase"/>
    <property type="match status" value="1"/>
</dbReference>
<dbReference type="EMBL" id="MN738863">
    <property type="protein sequence ID" value="QHT28670.1"/>
    <property type="molecule type" value="Genomic_DNA"/>
</dbReference>